<reference evidence="4" key="1">
    <citation type="journal article" date="2019" name="Int. J. Syst. Evol. Microbiol.">
        <title>The Global Catalogue of Microorganisms (GCM) 10K type strain sequencing project: providing services to taxonomists for standard genome sequencing and annotation.</title>
        <authorList>
            <consortium name="The Broad Institute Genomics Platform"/>
            <consortium name="The Broad Institute Genome Sequencing Center for Infectious Disease"/>
            <person name="Wu L."/>
            <person name="Ma J."/>
        </authorList>
    </citation>
    <scope>NUCLEOTIDE SEQUENCE [LARGE SCALE GENOMIC DNA]</scope>
    <source>
        <strain evidence="4">JCM 13249</strain>
    </source>
</reference>
<dbReference type="RefSeq" id="WP_344084313.1">
    <property type="nucleotide sequence ID" value="NZ_BAAALS010000021.1"/>
</dbReference>
<comment type="caution">
    <text evidence="3">The sequence shown here is derived from an EMBL/GenBank/DDBJ whole genome shotgun (WGS) entry which is preliminary data.</text>
</comment>
<gene>
    <name evidence="3" type="ORF">GCM10009681_40950</name>
</gene>
<comment type="similarity">
    <text evidence="1">Belongs to the bacterial solute-binding protein 1 family.</text>
</comment>
<evidence type="ECO:0000256" key="2">
    <source>
        <dbReference type="SAM" id="SignalP"/>
    </source>
</evidence>
<dbReference type="InterPro" id="IPR006311">
    <property type="entry name" value="TAT_signal"/>
</dbReference>
<feature type="signal peptide" evidence="2">
    <location>
        <begin position="1"/>
        <end position="26"/>
    </location>
</feature>
<dbReference type="PROSITE" id="PS51318">
    <property type="entry name" value="TAT"/>
    <property type="match status" value="1"/>
</dbReference>
<dbReference type="Gene3D" id="3.40.190.10">
    <property type="entry name" value="Periplasmic binding protein-like II"/>
    <property type="match status" value="2"/>
</dbReference>
<keyword evidence="4" id="KW-1185">Reference proteome</keyword>
<dbReference type="Proteomes" id="UP001500655">
    <property type="component" value="Unassembled WGS sequence"/>
</dbReference>
<sequence>MTNPLSRRRTSRRTFLTVAGAGAAAAAVGGSGLLAGCDSSGGNKGPGTTSKDDINKIIPNYIQNTSVKADIPSVTGAAGAVSDPVFLSYPASPVQTVPSTPGSGGSYTTMTPLWGAIPPASGNAYYDAVNQALGTTLKIQAADGNNYGDTLPPLFAADKLPDWIQIPGWNTTNLNFGSAVAKFVDLTPYLSGDKISAYPNLANIPSGAWSAGVWNGKLYGLPVYPSNATFAGAVFFRRDIFDKQGINPDSIKTAEDLKALGAQLTSKTAGQYAFGDVFGDVGNYAAQLFGFHMKWDQDATGKIVHSYETEGIIAALEWHASLAKAGYIHPADIARTDQNAKQRFWSGKTVIAADGTGAWNGQDAKSGTAANPGYVRQAFKLLSASAGQTPSIELQPGASMFAYLNAKLTEAQVKELLAVANYLAAPYGSKEWLVVNFGAEGQTYTMKDGNPVLSESGSKLVATTFQFLVTAPAVTTVQEGFTQVAKDYAAWQADTVKYARTPIFFGMNITEPAQYSSIGQAVQDTISDVKVGRKPISAFTDAVAAWRKNGGDELRKFYDDIRSKYVTGASSAPTPSS</sequence>
<dbReference type="PANTHER" id="PTHR43649">
    <property type="entry name" value="ARABINOSE-BINDING PROTEIN-RELATED"/>
    <property type="match status" value="1"/>
</dbReference>
<evidence type="ECO:0000313" key="3">
    <source>
        <dbReference type="EMBL" id="GAA1765692.1"/>
    </source>
</evidence>
<proteinExistence type="inferred from homology"/>
<dbReference type="EMBL" id="BAAALS010000021">
    <property type="protein sequence ID" value="GAA1765692.1"/>
    <property type="molecule type" value="Genomic_DNA"/>
</dbReference>
<name>A0ABN2KTG9_9ACTN</name>
<keyword evidence="2" id="KW-0732">Signal</keyword>
<dbReference type="PANTHER" id="PTHR43649:SF31">
    <property type="entry name" value="SN-GLYCEROL-3-PHOSPHATE-BINDING PERIPLASMIC PROTEIN UGPB"/>
    <property type="match status" value="1"/>
</dbReference>
<protein>
    <submittedName>
        <fullName evidence="3">Extracellular solute-binding protein</fullName>
    </submittedName>
</protein>
<organism evidence="3 4">
    <name type="scientific">Luedemannella helvata</name>
    <dbReference type="NCBI Taxonomy" id="349315"/>
    <lineage>
        <taxon>Bacteria</taxon>
        <taxon>Bacillati</taxon>
        <taxon>Actinomycetota</taxon>
        <taxon>Actinomycetes</taxon>
        <taxon>Micromonosporales</taxon>
        <taxon>Micromonosporaceae</taxon>
        <taxon>Luedemannella</taxon>
    </lineage>
</organism>
<evidence type="ECO:0000256" key="1">
    <source>
        <dbReference type="ARBA" id="ARBA00008520"/>
    </source>
</evidence>
<accession>A0ABN2KTG9</accession>
<evidence type="ECO:0000313" key="4">
    <source>
        <dbReference type="Proteomes" id="UP001500655"/>
    </source>
</evidence>
<dbReference type="InterPro" id="IPR050490">
    <property type="entry name" value="Bact_solute-bd_prot1"/>
</dbReference>
<dbReference type="SUPFAM" id="SSF53850">
    <property type="entry name" value="Periplasmic binding protein-like II"/>
    <property type="match status" value="1"/>
</dbReference>
<feature type="chain" id="PRO_5046613094" evidence="2">
    <location>
        <begin position="27"/>
        <end position="577"/>
    </location>
</feature>